<dbReference type="OrthoDB" id="1890443at2759"/>
<keyword evidence="3" id="KW-0813">Transport</keyword>
<dbReference type="InterPro" id="IPR036312">
    <property type="entry name" value="Bifun_inhib/LTP/seed_sf"/>
</dbReference>
<dbReference type="AlphaFoldDB" id="A0A835K6A5"/>
<gene>
    <name evidence="6" type="ORF">SADUNF_Sadunf04G0064600</name>
</gene>
<reference evidence="6 7" key="1">
    <citation type="submission" date="2020-10" db="EMBL/GenBank/DDBJ databases">
        <title>Plant Genome Project.</title>
        <authorList>
            <person name="Zhang R.-G."/>
        </authorList>
    </citation>
    <scope>NUCLEOTIDE SEQUENCE [LARGE SCALE GENOMIC DNA]</scope>
    <source>
        <strain evidence="6">FAFU-HL-1</strain>
        <tissue evidence="6">Leaf</tissue>
    </source>
</reference>
<evidence type="ECO:0000313" key="6">
    <source>
        <dbReference type="EMBL" id="KAF9683925.1"/>
    </source>
</evidence>
<dbReference type="SMART" id="SM00499">
    <property type="entry name" value="AAI"/>
    <property type="match status" value="1"/>
</dbReference>
<comment type="caution">
    <text evidence="6">The sequence shown here is derived from an EMBL/GenBank/DDBJ whole genome shotgun (WGS) entry which is preliminary data.</text>
</comment>
<evidence type="ECO:0000256" key="2">
    <source>
        <dbReference type="ARBA" id="ARBA00023157"/>
    </source>
</evidence>
<dbReference type="Proteomes" id="UP000657918">
    <property type="component" value="Chromosome 4"/>
</dbReference>
<dbReference type="GO" id="GO:0006869">
    <property type="term" value="P:lipid transport"/>
    <property type="evidence" value="ECO:0007669"/>
    <property type="project" value="InterPro"/>
</dbReference>
<feature type="signal peptide" evidence="4">
    <location>
        <begin position="1"/>
        <end position="28"/>
    </location>
</feature>
<keyword evidence="7" id="KW-1185">Reference proteome</keyword>
<name>A0A835K6A5_9ROSI</name>
<dbReference type="Gene3D" id="1.10.110.10">
    <property type="entry name" value="Plant lipid-transfer and hydrophobic proteins"/>
    <property type="match status" value="1"/>
</dbReference>
<accession>A0A835K6A5</accession>
<feature type="domain" description="Bifunctional inhibitor/plant lipid transfer protein/seed storage helical" evidence="5">
    <location>
        <begin position="12"/>
        <end position="116"/>
    </location>
</feature>
<dbReference type="GO" id="GO:0008289">
    <property type="term" value="F:lipid binding"/>
    <property type="evidence" value="ECO:0007669"/>
    <property type="project" value="UniProtKB-KW"/>
</dbReference>
<keyword evidence="4" id="KW-0732">Signal</keyword>
<comment type="similarity">
    <text evidence="1 3">Belongs to the plant LTP family.</text>
</comment>
<keyword evidence="2" id="KW-1015">Disulfide bond</keyword>
<sequence>MASSMALSKLVCAVIMCMVLGAAPLAHAAKSGGQVFTVLSSCIGYAKGGGALNASCCNGVRALNSAAKTTPDRQKTCGCVKSLVRSVPGVNFVLVAGIPAKCGVNLPYKISPDLDCKSVK</sequence>
<dbReference type="SUPFAM" id="SSF47699">
    <property type="entry name" value="Bifunctional inhibitor/lipid-transfer protein/seed storage 2S albumin"/>
    <property type="match status" value="1"/>
</dbReference>
<dbReference type="InterPro" id="IPR000528">
    <property type="entry name" value="Plant_nsLTP"/>
</dbReference>
<organism evidence="6 7">
    <name type="scientific">Salix dunnii</name>
    <dbReference type="NCBI Taxonomy" id="1413687"/>
    <lineage>
        <taxon>Eukaryota</taxon>
        <taxon>Viridiplantae</taxon>
        <taxon>Streptophyta</taxon>
        <taxon>Embryophyta</taxon>
        <taxon>Tracheophyta</taxon>
        <taxon>Spermatophyta</taxon>
        <taxon>Magnoliopsida</taxon>
        <taxon>eudicotyledons</taxon>
        <taxon>Gunneridae</taxon>
        <taxon>Pentapetalae</taxon>
        <taxon>rosids</taxon>
        <taxon>fabids</taxon>
        <taxon>Malpighiales</taxon>
        <taxon>Salicaceae</taxon>
        <taxon>Saliceae</taxon>
        <taxon>Salix</taxon>
    </lineage>
</organism>
<protein>
    <recommendedName>
        <fullName evidence="3">Non-specific lipid-transfer protein</fullName>
    </recommendedName>
</protein>
<feature type="chain" id="PRO_5032953466" description="Non-specific lipid-transfer protein" evidence="4">
    <location>
        <begin position="29"/>
        <end position="120"/>
    </location>
</feature>
<evidence type="ECO:0000256" key="3">
    <source>
        <dbReference type="RuleBase" id="RU000628"/>
    </source>
</evidence>
<dbReference type="PROSITE" id="PS00597">
    <property type="entry name" value="PLANT_LTP"/>
    <property type="match status" value="1"/>
</dbReference>
<keyword evidence="3" id="KW-0446">Lipid-binding</keyword>
<dbReference type="PANTHER" id="PTHR33076">
    <property type="entry name" value="NON-SPECIFIC LIPID-TRANSFER PROTEIN 2-RELATED"/>
    <property type="match status" value="1"/>
</dbReference>
<dbReference type="Pfam" id="PF00234">
    <property type="entry name" value="Tryp_alpha_amyl"/>
    <property type="match status" value="1"/>
</dbReference>
<comment type="function">
    <text evidence="3">Plant non-specific lipid-transfer proteins transfer phospholipids as well as galactolipids across membranes. May play a role in wax or cutin deposition in the cell walls of expanding epidermal cells and certain secretory tissues.</text>
</comment>
<evidence type="ECO:0000256" key="1">
    <source>
        <dbReference type="ARBA" id="ARBA00009748"/>
    </source>
</evidence>
<dbReference type="PRINTS" id="PR00382">
    <property type="entry name" value="LIPIDTRNSFER"/>
</dbReference>
<dbReference type="InterPro" id="IPR016140">
    <property type="entry name" value="Bifunc_inhib/LTP/seed_store"/>
</dbReference>
<evidence type="ECO:0000313" key="7">
    <source>
        <dbReference type="Proteomes" id="UP000657918"/>
    </source>
</evidence>
<evidence type="ECO:0000256" key="4">
    <source>
        <dbReference type="SAM" id="SignalP"/>
    </source>
</evidence>
<evidence type="ECO:0000259" key="5">
    <source>
        <dbReference type="SMART" id="SM00499"/>
    </source>
</evidence>
<dbReference type="CDD" id="cd01960">
    <property type="entry name" value="nsLTP1"/>
    <property type="match status" value="1"/>
</dbReference>
<proteinExistence type="inferred from homology"/>
<dbReference type="EMBL" id="JADGMS010000004">
    <property type="protein sequence ID" value="KAF9683925.1"/>
    <property type="molecule type" value="Genomic_DNA"/>
</dbReference>